<evidence type="ECO:0000256" key="2">
    <source>
        <dbReference type="ARBA" id="ARBA00022448"/>
    </source>
</evidence>
<dbReference type="AlphaFoldDB" id="A0AAD8UHM9"/>
<dbReference type="Pfam" id="PF07690">
    <property type="entry name" value="MFS_1"/>
    <property type="match status" value="1"/>
</dbReference>
<feature type="transmembrane region" description="Helical" evidence="6">
    <location>
        <begin position="133"/>
        <end position="156"/>
    </location>
</feature>
<feature type="transmembrane region" description="Helical" evidence="6">
    <location>
        <begin position="439"/>
        <end position="459"/>
    </location>
</feature>
<proteinExistence type="predicted"/>
<dbReference type="Proteomes" id="UP001244207">
    <property type="component" value="Unassembled WGS sequence"/>
</dbReference>
<feature type="transmembrane region" description="Helical" evidence="6">
    <location>
        <begin position="43"/>
        <end position="63"/>
    </location>
</feature>
<dbReference type="Gene3D" id="1.20.1720.10">
    <property type="entry name" value="Multidrug resistance protein D"/>
    <property type="match status" value="1"/>
</dbReference>
<evidence type="ECO:0000313" key="9">
    <source>
        <dbReference type="Proteomes" id="UP001244207"/>
    </source>
</evidence>
<dbReference type="GeneID" id="85399540"/>
<feature type="transmembrane region" description="Helical" evidence="6">
    <location>
        <begin position="75"/>
        <end position="98"/>
    </location>
</feature>
<keyword evidence="5 6" id="KW-0472">Membrane</keyword>
<name>A0AAD8UHM9_GLOAC</name>
<dbReference type="GO" id="GO:0005886">
    <property type="term" value="C:plasma membrane"/>
    <property type="evidence" value="ECO:0007669"/>
    <property type="project" value="TreeGrafter"/>
</dbReference>
<evidence type="ECO:0000256" key="5">
    <source>
        <dbReference type="ARBA" id="ARBA00023136"/>
    </source>
</evidence>
<dbReference type="EMBL" id="JAHMHS010000096">
    <property type="protein sequence ID" value="KAK1719405.1"/>
    <property type="molecule type" value="Genomic_DNA"/>
</dbReference>
<dbReference type="PANTHER" id="PTHR23502:SF51">
    <property type="entry name" value="QUINIDINE RESISTANCE PROTEIN 1-RELATED"/>
    <property type="match status" value="1"/>
</dbReference>
<evidence type="ECO:0000256" key="1">
    <source>
        <dbReference type="ARBA" id="ARBA00004141"/>
    </source>
</evidence>
<dbReference type="Gene3D" id="1.20.1250.20">
    <property type="entry name" value="MFS general substrate transporter like domains"/>
    <property type="match status" value="1"/>
</dbReference>
<protein>
    <submittedName>
        <fullName evidence="8">Major facilitator superfamily domain-containing protein</fullName>
    </submittedName>
</protein>
<evidence type="ECO:0000256" key="6">
    <source>
        <dbReference type="SAM" id="Phobius"/>
    </source>
</evidence>
<keyword evidence="2" id="KW-0813">Transport</keyword>
<dbReference type="InterPro" id="IPR011701">
    <property type="entry name" value="MFS"/>
</dbReference>
<feature type="transmembrane region" description="Helical" evidence="6">
    <location>
        <begin position="374"/>
        <end position="393"/>
    </location>
</feature>
<dbReference type="SUPFAM" id="SSF103473">
    <property type="entry name" value="MFS general substrate transporter"/>
    <property type="match status" value="1"/>
</dbReference>
<accession>A0AAD8UHM9</accession>
<feature type="transmembrane region" description="Helical" evidence="6">
    <location>
        <begin position="110"/>
        <end position="127"/>
    </location>
</feature>
<keyword evidence="3 6" id="KW-0812">Transmembrane</keyword>
<dbReference type="FunFam" id="1.20.1720.10:FF:000009">
    <property type="entry name" value="MFS multidrug transporter"/>
    <property type="match status" value="1"/>
</dbReference>
<comment type="subcellular location">
    <subcellularLocation>
        <location evidence="1">Membrane</location>
        <topology evidence="1">Multi-pass membrane protein</topology>
    </subcellularLocation>
</comment>
<evidence type="ECO:0000259" key="7">
    <source>
        <dbReference type="PROSITE" id="PS50850"/>
    </source>
</evidence>
<dbReference type="PANTHER" id="PTHR23502">
    <property type="entry name" value="MAJOR FACILITATOR SUPERFAMILY"/>
    <property type="match status" value="1"/>
</dbReference>
<dbReference type="InterPro" id="IPR036259">
    <property type="entry name" value="MFS_trans_sf"/>
</dbReference>
<dbReference type="PROSITE" id="PS50850">
    <property type="entry name" value="MFS"/>
    <property type="match status" value="1"/>
</dbReference>
<feature type="transmembrane region" description="Helical" evidence="6">
    <location>
        <begin position="405"/>
        <end position="427"/>
    </location>
</feature>
<reference evidence="8" key="1">
    <citation type="submission" date="2021-12" db="EMBL/GenBank/DDBJ databases">
        <title>Comparative genomics, transcriptomics and evolutionary studies reveal genomic signatures of adaptation to plant cell wall in hemibiotrophic fungi.</title>
        <authorList>
            <consortium name="DOE Joint Genome Institute"/>
            <person name="Baroncelli R."/>
            <person name="Diaz J.F."/>
            <person name="Benocci T."/>
            <person name="Peng M."/>
            <person name="Battaglia E."/>
            <person name="Haridas S."/>
            <person name="Andreopoulos W."/>
            <person name="Labutti K."/>
            <person name="Pangilinan J."/>
            <person name="Floch G.L."/>
            <person name="Makela M.R."/>
            <person name="Henrissat B."/>
            <person name="Grigoriev I.V."/>
            <person name="Crouch J.A."/>
            <person name="De Vries R.P."/>
            <person name="Sukno S.A."/>
            <person name="Thon M.R."/>
        </authorList>
    </citation>
    <scope>NUCLEOTIDE SEQUENCE</scope>
    <source>
        <strain evidence="8">CBS 112980</strain>
    </source>
</reference>
<organism evidence="8 9">
    <name type="scientific">Glomerella acutata</name>
    <name type="common">Colletotrichum acutatum</name>
    <dbReference type="NCBI Taxonomy" id="27357"/>
    <lineage>
        <taxon>Eukaryota</taxon>
        <taxon>Fungi</taxon>
        <taxon>Dikarya</taxon>
        <taxon>Ascomycota</taxon>
        <taxon>Pezizomycotina</taxon>
        <taxon>Sordariomycetes</taxon>
        <taxon>Hypocreomycetidae</taxon>
        <taxon>Glomerellales</taxon>
        <taxon>Glomerellaceae</taxon>
        <taxon>Colletotrichum</taxon>
        <taxon>Colletotrichum acutatum species complex</taxon>
    </lineage>
</organism>
<evidence type="ECO:0000313" key="8">
    <source>
        <dbReference type="EMBL" id="KAK1719405.1"/>
    </source>
</evidence>
<feature type="domain" description="Major facilitator superfamily (MFS) profile" evidence="7">
    <location>
        <begin position="44"/>
        <end position="491"/>
    </location>
</feature>
<dbReference type="RefSeq" id="XP_060361489.1">
    <property type="nucleotide sequence ID" value="XM_060515642.1"/>
</dbReference>
<feature type="transmembrane region" description="Helical" evidence="6">
    <location>
        <begin position="168"/>
        <end position="190"/>
    </location>
</feature>
<evidence type="ECO:0000256" key="4">
    <source>
        <dbReference type="ARBA" id="ARBA00022989"/>
    </source>
</evidence>
<feature type="transmembrane region" description="Helical" evidence="6">
    <location>
        <begin position="465"/>
        <end position="486"/>
    </location>
</feature>
<keyword evidence="4 6" id="KW-1133">Transmembrane helix</keyword>
<feature type="transmembrane region" description="Helical" evidence="6">
    <location>
        <begin position="196"/>
        <end position="218"/>
    </location>
</feature>
<dbReference type="InterPro" id="IPR020846">
    <property type="entry name" value="MFS_dom"/>
</dbReference>
<gene>
    <name evidence="8" type="ORF">BDZ83DRAFT_785980</name>
</gene>
<comment type="caution">
    <text evidence="8">The sequence shown here is derived from an EMBL/GenBank/DDBJ whole genome shotgun (WGS) entry which is preliminary data.</text>
</comment>
<sequence>MAAAESSKTPAKRIPNDDTEIAPFAEVAPEEPYSIFTTSEKKWISYVASFGAMLSTLSSYIYFPALVPMALDLNVSVALINLTVTSYLIIAGIAPAFMGDIADQGGRRPAYILMFTLVVASNIGLALQNSYSALFILRMVQSAGASGSYGAAYGIVADITTVNERGSYVGSMLVFTNAAPSFGPVIAGLLTEKLSWRWIFWFLVILTGIYLLIIITLLPETQRRVVGNGSLKTHGVHKSLFDFLTRHRKIDAFEQDQGLRGGKRRYHIPNPFKCIPMLFSKSNLSVILIGSITYAVKMTLQSSLSAQCIDVYKLNYLEAGLIYLPSGVGGALASYTTGKLLDKNIQRVSVTQGRNSRYRRGDDISGFPIEEARLAGIYMLVALSSMTTAGYGVSLMQESHIAIPLVMQFISGATTSSIFTICGTLLTDLNTKASATVQASYNLVRCIGAGAAIAAQQPLANATGLGWSFGIFSLIMLFAAPLAMLLKKRGLGWRACAPRNLNPK</sequence>
<dbReference type="GO" id="GO:0022857">
    <property type="term" value="F:transmembrane transporter activity"/>
    <property type="evidence" value="ECO:0007669"/>
    <property type="project" value="InterPro"/>
</dbReference>
<evidence type="ECO:0000256" key="3">
    <source>
        <dbReference type="ARBA" id="ARBA00022692"/>
    </source>
</evidence>
<keyword evidence="9" id="KW-1185">Reference proteome</keyword>